<protein>
    <submittedName>
        <fullName evidence="1">TIGR01906 family membrane protein</fullName>
    </submittedName>
</protein>
<dbReference type="GeneID" id="60058434"/>
<name>A0A173TCC7_9FIRM</name>
<dbReference type="EMBL" id="WMQE01000003">
    <property type="protein sequence ID" value="MTK20255.1"/>
    <property type="molecule type" value="Genomic_DNA"/>
</dbReference>
<gene>
    <name evidence="1" type="ORF">GMA92_02225</name>
</gene>
<dbReference type="Pfam" id="PF07314">
    <property type="entry name" value="Lit"/>
    <property type="match status" value="1"/>
</dbReference>
<evidence type="ECO:0000313" key="2">
    <source>
        <dbReference type="Proteomes" id="UP000487649"/>
    </source>
</evidence>
<sequence>MNKRKKLKHKIVEYIGGLWFFLALISTTVLIVLNCTSIYGFIIDKYRLTSVTGLSKDALMLNYKEIVSYLQCFSSEYLTLSDFKMSENGMIHFADVKIIFQWLYVIVILFIIALAIFLVIKHHDKDKAVLSMFNKGVNLTFIVFGLLIVSIMVNFSATFTMFHKIFFRNDYWVFDYRTDPVILALPEELFLILSVMIITLLFAICILIKIIYRKRLKADLR</sequence>
<comment type="caution">
    <text evidence="1">The sequence shown here is derived from an EMBL/GenBank/DDBJ whole genome shotgun (WGS) entry which is preliminary data.</text>
</comment>
<reference evidence="1 2" key="1">
    <citation type="journal article" date="2019" name="Nat. Med.">
        <title>A library of human gut bacterial isolates paired with longitudinal multiomics data enables mechanistic microbiome research.</title>
        <authorList>
            <person name="Poyet M."/>
            <person name="Groussin M."/>
            <person name="Gibbons S.M."/>
            <person name="Avila-Pacheco J."/>
            <person name="Jiang X."/>
            <person name="Kearney S.M."/>
            <person name="Perrotta A.R."/>
            <person name="Berdy B."/>
            <person name="Zhao S."/>
            <person name="Lieberman T.D."/>
            <person name="Swanson P.K."/>
            <person name="Smith M."/>
            <person name="Roesemann S."/>
            <person name="Alexander J.E."/>
            <person name="Rich S.A."/>
            <person name="Livny J."/>
            <person name="Vlamakis H."/>
            <person name="Clish C."/>
            <person name="Bullock K."/>
            <person name="Deik A."/>
            <person name="Scott J."/>
            <person name="Pierce K.A."/>
            <person name="Xavier R.J."/>
            <person name="Alm E.J."/>
        </authorList>
    </citation>
    <scope>NUCLEOTIDE SEQUENCE [LARGE SCALE GENOMIC DNA]</scope>
    <source>
        <strain evidence="1 2">BIOML-A198</strain>
    </source>
</reference>
<organism evidence="1 2">
    <name type="scientific">Turicibacter sanguinis</name>
    <dbReference type="NCBI Taxonomy" id="154288"/>
    <lineage>
        <taxon>Bacteria</taxon>
        <taxon>Bacillati</taxon>
        <taxon>Bacillota</taxon>
        <taxon>Erysipelotrichia</taxon>
        <taxon>Erysipelotrichales</taxon>
        <taxon>Turicibacteraceae</taxon>
        <taxon>Turicibacter</taxon>
    </lineage>
</organism>
<accession>A0A173TCC7</accession>
<dbReference type="InterPro" id="IPR010178">
    <property type="entry name" value="Lit"/>
</dbReference>
<dbReference type="RefSeq" id="WP_006784552.1">
    <property type="nucleotide sequence ID" value="NZ_CABJBH010000002.1"/>
</dbReference>
<dbReference type="NCBIfam" id="TIGR01906">
    <property type="entry name" value="integ_TIGR01906"/>
    <property type="match status" value="1"/>
</dbReference>
<proteinExistence type="predicted"/>
<dbReference type="OrthoDB" id="9813051at2"/>
<dbReference type="Proteomes" id="UP000487649">
    <property type="component" value="Unassembled WGS sequence"/>
</dbReference>
<dbReference type="AlphaFoldDB" id="A0A173TCC7"/>
<evidence type="ECO:0000313" key="1">
    <source>
        <dbReference type="EMBL" id="MTK20255.1"/>
    </source>
</evidence>